<dbReference type="EMBL" id="BAAATE010000037">
    <property type="protein sequence ID" value="GAA2693554.1"/>
    <property type="molecule type" value="Genomic_DNA"/>
</dbReference>
<feature type="compositionally biased region" description="Low complexity" evidence="1">
    <location>
        <begin position="84"/>
        <end position="93"/>
    </location>
</feature>
<accession>A0ABP6FIN6</accession>
<feature type="region of interest" description="Disordered" evidence="1">
    <location>
        <begin position="72"/>
        <end position="101"/>
    </location>
</feature>
<name>A0ABP6FIN6_9ACTN</name>
<keyword evidence="3" id="KW-1185">Reference proteome</keyword>
<sequence length="132" mass="14241">MAVANPLRGVRTDAAYLRDVVASLGRPAVRALVYVAAAPAWRDLPSWFVWGDADRNIPAEALRFMAERRWQGGGRDHRRRARPAGHPARSGGRLDPASRHGTCAGDVITEAASGDPRVKALVHVAAFLPDTV</sequence>
<proteinExistence type="predicted"/>
<dbReference type="Proteomes" id="UP001501666">
    <property type="component" value="Unassembled WGS sequence"/>
</dbReference>
<evidence type="ECO:0000256" key="1">
    <source>
        <dbReference type="SAM" id="MobiDB-lite"/>
    </source>
</evidence>
<gene>
    <name evidence="2" type="ORF">GCM10010412_085140</name>
</gene>
<organism evidence="2 3">
    <name type="scientific">Nonomuraea recticatena</name>
    <dbReference type="NCBI Taxonomy" id="46178"/>
    <lineage>
        <taxon>Bacteria</taxon>
        <taxon>Bacillati</taxon>
        <taxon>Actinomycetota</taxon>
        <taxon>Actinomycetes</taxon>
        <taxon>Streptosporangiales</taxon>
        <taxon>Streptosporangiaceae</taxon>
        <taxon>Nonomuraea</taxon>
    </lineage>
</organism>
<evidence type="ECO:0000313" key="3">
    <source>
        <dbReference type="Proteomes" id="UP001501666"/>
    </source>
</evidence>
<dbReference type="RefSeq" id="WP_346154895.1">
    <property type="nucleotide sequence ID" value="NZ_BAAATE010000037.1"/>
</dbReference>
<evidence type="ECO:0000313" key="2">
    <source>
        <dbReference type="EMBL" id="GAA2693554.1"/>
    </source>
</evidence>
<comment type="caution">
    <text evidence="2">The sequence shown here is derived from an EMBL/GenBank/DDBJ whole genome shotgun (WGS) entry which is preliminary data.</text>
</comment>
<protein>
    <submittedName>
        <fullName evidence="2">Uncharacterized protein</fullName>
    </submittedName>
</protein>
<reference evidence="3" key="1">
    <citation type="journal article" date="2019" name="Int. J. Syst. Evol. Microbiol.">
        <title>The Global Catalogue of Microorganisms (GCM) 10K type strain sequencing project: providing services to taxonomists for standard genome sequencing and annotation.</title>
        <authorList>
            <consortium name="The Broad Institute Genomics Platform"/>
            <consortium name="The Broad Institute Genome Sequencing Center for Infectious Disease"/>
            <person name="Wu L."/>
            <person name="Ma J."/>
        </authorList>
    </citation>
    <scope>NUCLEOTIDE SEQUENCE [LARGE SCALE GENOMIC DNA]</scope>
    <source>
        <strain evidence="3">JCM 6835</strain>
    </source>
</reference>